<keyword evidence="7" id="KW-1185">Reference proteome</keyword>
<dbReference type="RefSeq" id="WP_310289085.1">
    <property type="nucleotide sequence ID" value="NZ_BAAAWO010000001.1"/>
</dbReference>
<comment type="similarity">
    <text evidence="1">Belongs to the ABC transporter superfamily.</text>
</comment>
<evidence type="ECO:0000259" key="5">
    <source>
        <dbReference type="PROSITE" id="PS50893"/>
    </source>
</evidence>
<sequence>MIVLEDLTKDFGRKRAVDGLSVAIEAGKVTGFLGPNGAGKTTTMRMLLGLDTPDSGAALINGKPYAALHTPLRTVGAVVDSRIGHPGQRAASHLLGLARSNSIPASRVGTVLEEVGLVEAGHQRIGTFSLGMRQRLGIAGALLGDPQVLIFDEPVNGLDADGVVWIRELMRAKAAAGATVFVSSHLMSEMQSTADHLVVIGRGRLIADDSIDNVIAESALNSITVATPDAALLAEALSWAGCPVTLTDSGTLRVTGASLEDVGGIAHGLGLRINELSLRKASLEQAYAELTSSSLEYVPSENERTAS</sequence>
<dbReference type="InterPro" id="IPR017871">
    <property type="entry name" value="ABC_transporter-like_CS"/>
</dbReference>
<feature type="domain" description="ABC transporter" evidence="5">
    <location>
        <begin position="2"/>
        <end position="227"/>
    </location>
</feature>
<dbReference type="EMBL" id="JAVDYI010000001">
    <property type="protein sequence ID" value="MDR7357548.1"/>
    <property type="molecule type" value="Genomic_DNA"/>
</dbReference>
<gene>
    <name evidence="6" type="ORF">J2S64_001239</name>
</gene>
<dbReference type="Pfam" id="PF00005">
    <property type="entry name" value="ABC_tran"/>
    <property type="match status" value="1"/>
</dbReference>
<evidence type="ECO:0000256" key="2">
    <source>
        <dbReference type="ARBA" id="ARBA00022448"/>
    </source>
</evidence>
<dbReference type="PROSITE" id="PS50893">
    <property type="entry name" value="ABC_TRANSPORTER_2"/>
    <property type="match status" value="1"/>
</dbReference>
<evidence type="ECO:0000256" key="4">
    <source>
        <dbReference type="ARBA" id="ARBA00022840"/>
    </source>
</evidence>
<dbReference type="Gene3D" id="3.40.50.300">
    <property type="entry name" value="P-loop containing nucleotide triphosphate hydrolases"/>
    <property type="match status" value="1"/>
</dbReference>
<dbReference type="PANTHER" id="PTHR43335:SF4">
    <property type="entry name" value="ABC TRANSPORTER, ATP-BINDING PROTEIN"/>
    <property type="match status" value="1"/>
</dbReference>
<dbReference type="InterPro" id="IPR003593">
    <property type="entry name" value="AAA+_ATPase"/>
</dbReference>
<evidence type="ECO:0000313" key="6">
    <source>
        <dbReference type="EMBL" id="MDR7357548.1"/>
    </source>
</evidence>
<comment type="caution">
    <text evidence="6">The sequence shown here is derived from an EMBL/GenBank/DDBJ whole genome shotgun (WGS) entry which is preliminary data.</text>
</comment>
<organism evidence="6 7">
    <name type="scientific">Paeniglutamicibacter sulfureus</name>
    <dbReference type="NCBI Taxonomy" id="43666"/>
    <lineage>
        <taxon>Bacteria</taxon>
        <taxon>Bacillati</taxon>
        <taxon>Actinomycetota</taxon>
        <taxon>Actinomycetes</taxon>
        <taxon>Micrococcales</taxon>
        <taxon>Micrococcaceae</taxon>
        <taxon>Paeniglutamicibacter</taxon>
    </lineage>
</organism>
<dbReference type="Proteomes" id="UP001183817">
    <property type="component" value="Unassembled WGS sequence"/>
</dbReference>
<name>A0ABU2BFZ0_9MICC</name>
<dbReference type="SUPFAM" id="SSF52540">
    <property type="entry name" value="P-loop containing nucleoside triphosphate hydrolases"/>
    <property type="match status" value="1"/>
</dbReference>
<protein>
    <submittedName>
        <fullName evidence="6">ABC-2 type transport system ATP-binding protein</fullName>
    </submittedName>
</protein>
<keyword evidence="4 6" id="KW-0067">ATP-binding</keyword>
<evidence type="ECO:0000313" key="7">
    <source>
        <dbReference type="Proteomes" id="UP001183817"/>
    </source>
</evidence>
<dbReference type="GO" id="GO:0005524">
    <property type="term" value="F:ATP binding"/>
    <property type="evidence" value="ECO:0007669"/>
    <property type="project" value="UniProtKB-KW"/>
</dbReference>
<dbReference type="PROSITE" id="PS00211">
    <property type="entry name" value="ABC_TRANSPORTER_1"/>
    <property type="match status" value="1"/>
</dbReference>
<dbReference type="InterPro" id="IPR003439">
    <property type="entry name" value="ABC_transporter-like_ATP-bd"/>
</dbReference>
<dbReference type="InterPro" id="IPR027417">
    <property type="entry name" value="P-loop_NTPase"/>
</dbReference>
<evidence type="ECO:0000256" key="1">
    <source>
        <dbReference type="ARBA" id="ARBA00005417"/>
    </source>
</evidence>
<accession>A0ABU2BFZ0</accession>
<proteinExistence type="inferred from homology"/>
<keyword evidence="3" id="KW-0547">Nucleotide-binding</keyword>
<evidence type="ECO:0000256" key="3">
    <source>
        <dbReference type="ARBA" id="ARBA00022741"/>
    </source>
</evidence>
<reference evidence="6 7" key="1">
    <citation type="submission" date="2023-07" db="EMBL/GenBank/DDBJ databases">
        <title>Sequencing the genomes of 1000 actinobacteria strains.</title>
        <authorList>
            <person name="Klenk H.-P."/>
        </authorList>
    </citation>
    <scope>NUCLEOTIDE SEQUENCE [LARGE SCALE GENOMIC DNA]</scope>
    <source>
        <strain evidence="6 7">DSM 20167</strain>
    </source>
</reference>
<dbReference type="SMART" id="SM00382">
    <property type="entry name" value="AAA"/>
    <property type="match status" value="1"/>
</dbReference>
<keyword evidence="2" id="KW-0813">Transport</keyword>
<dbReference type="PANTHER" id="PTHR43335">
    <property type="entry name" value="ABC TRANSPORTER, ATP-BINDING PROTEIN"/>
    <property type="match status" value="1"/>
</dbReference>